<dbReference type="InterPro" id="IPR050443">
    <property type="entry name" value="RbsD/FucU_mutarotase"/>
</dbReference>
<gene>
    <name evidence="4" type="ORF">BFL38_13730</name>
</gene>
<dbReference type="EMBL" id="MDCO01000006">
    <property type="protein sequence ID" value="OEJ15349.1"/>
    <property type="molecule type" value="Genomic_DNA"/>
</dbReference>
<evidence type="ECO:0000256" key="3">
    <source>
        <dbReference type="ARBA" id="ARBA00036324"/>
    </source>
</evidence>
<keyword evidence="2 4" id="KW-0413">Isomerase</keyword>
<evidence type="ECO:0000313" key="5">
    <source>
        <dbReference type="Proteomes" id="UP000095247"/>
    </source>
</evidence>
<dbReference type="GO" id="GO:0062193">
    <property type="term" value="F:D-ribose pyranase activity"/>
    <property type="evidence" value="ECO:0007669"/>
    <property type="project" value="UniProtKB-EC"/>
</dbReference>
<comment type="caution">
    <text evidence="4">The sequence shown here is derived from an EMBL/GenBank/DDBJ whole genome shotgun (WGS) entry which is preliminary data.</text>
</comment>
<dbReference type="GO" id="GO:0006004">
    <property type="term" value="P:fucose metabolic process"/>
    <property type="evidence" value="ECO:0007669"/>
    <property type="project" value="TreeGrafter"/>
</dbReference>
<evidence type="ECO:0000313" key="4">
    <source>
        <dbReference type="EMBL" id="OEJ15349.1"/>
    </source>
</evidence>
<dbReference type="Gene3D" id="3.40.1650.10">
    <property type="entry name" value="RbsD-like domain"/>
    <property type="match status" value="1"/>
</dbReference>
<name>A0A1E5NVG1_9SPIR</name>
<reference evidence="4 5" key="1">
    <citation type="submission" date="2016-08" db="EMBL/GenBank/DDBJ databases">
        <title>Characterization and recognition of Brachyspira hampsonii sp. nov., a novel intestinal spirochete that is pathogenic to pigs.</title>
        <authorList>
            <person name="Mirajkar N."/>
            <person name="La T."/>
            <person name="Phillips N."/>
            <person name="Hampson D."/>
            <person name="Gebhart C."/>
        </authorList>
    </citation>
    <scope>NUCLEOTIDE SEQUENCE [LARGE SCALE GENOMIC DNA]</scope>
    <source>
        <strain evidence="4 5">P280/1</strain>
    </source>
</reference>
<comment type="catalytic activity">
    <reaction evidence="3">
        <text>alpha-L-fucose = beta-L-fucose</text>
        <dbReference type="Rhea" id="RHEA:25580"/>
        <dbReference type="ChEBI" id="CHEBI:42548"/>
        <dbReference type="ChEBI" id="CHEBI:42589"/>
        <dbReference type="EC" id="5.1.3.29"/>
    </reaction>
</comment>
<comment type="catalytic activity">
    <reaction evidence="1">
        <text>beta-D-ribopyranose = beta-D-ribofuranose</text>
        <dbReference type="Rhea" id="RHEA:25432"/>
        <dbReference type="ChEBI" id="CHEBI:27476"/>
        <dbReference type="ChEBI" id="CHEBI:47002"/>
        <dbReference type="EC" id="5.4.99.62"/>
    </reaction>
</comment>
<dbReference type="InterPro" id="IPR007721">
    <property type="entry name" value="RbsD_FucU"/>
</dbReference>
<dbReference type="GO" id="GO:0042806">
    <property type="term" value="F:fucose binding"/>
    <property type="evidence" value="ECO:0007669"/>
    <property type="project" value="TreeGrafter"/>
</dbReference>
<dbReference type="SUPFAM" id="SSF102546">
    <property type="entry name" value="RbsD-like"/>
    <property type="match status" value="1"/>
</dbReference>
<dbReference type="AlphaFoldDB" id="A0A1E5NVG1"/>
<organism evidence="4 5">
    <name type="scientific">Brachyspira hampsonii</name>
    <dbReference type="NCBI Taxonomy" id="1287055"/>
    <lineage>
        <taxon>Bacteria</taxon>
        <taxon>Pseudomonadati</taxon>
        <taxon>Spirochaetota</taxon>
        <taxon>Spirochaetia</taxon>
        <taxon>Brachyspirales</taxon>
        <taxon>Brachyspiraceae</taxon>
        <taxon>Brachyspira</taxon>
    </lineage>
</organism>
<evidence type="ECO:0000256" key="1">
    <source>
        <dbReference type="ARBA" id="ARBA00000223"/>
    </source>
</evidence>
<evidence type="ECO:0000256" key="2">
    <source>
        <dbReference type="ARBA" id="ARBA00023235"/>
    </source>
</evidence>
<dbReference type="PANTHER" id="PTHR31690">
    <property type="entry name" value="FUCOSE MUTAROTASE"/>
    <property type="match status" value="1"/>
</dbReference>
<dbReference type="PANTHER" id="PTHR31690:SF4">
    <property type="entry name" value="FUCOSE MUTAROTASE"/>
    <property type="match status" value="1"/>
</dbReference>
<dbReference type="GO" id="GO:0036373">
    <property type="term" value="F:L-fucose mutarotase activity"/>
    <property type="evidence" value="ECO:0007669"/>
    <property type="project" value="UniProtKB-EC"/>
</dbReference>
<dbReference type="Proteomes" id="UP000095247">
    <property type="component" value="Unassembled WGS sequence"/>
</dbReference>
<sequence>MLKGIDPVVSPELLKVLCEMGHGSEILFADGNFPSHDYNVKKIIRLDGIDIPTVLKAIMPLFPLDTFVESPVVLMQPNADFGREPDVWAKYKDIIAKHQKVNYEYLERFAYYDRCKNVYAIVATSELEIYANIILKKGVIFPDKK</sequence>
<proteinExistence type="predicted"/>
<dbReference type="GeneID" id="66488924"/>
<protein>
    <submittedName>
        <fullName evidence="4">Fucose isomerase</fullName>
    </submittedName>
</protein>
<dbReference type="Pfam" id="PF05025">
    <property type="entry name" value="RbsD_FucU"/>
    <property type="match status" value="1"/>
</dbReference>
<accession>A0A1E5NVG1</accession>
<dbReference type="RefSeq" id="WP_008726000.1">
    <property type="nucleotide sequence ID" value="NZ_LZOG01000085.1"/>
</dbReference>
<dbReference type="InterPro" id="IPR023750">
    <property type="entry name" value="RbsD-like_sf"/>
</dbReference>